<dbReference type="RefSeq" id="WP_089269078.1">
    <property type="nucleotide sequence ID" value="NZ_FZNN01000002.1"/>
</dbReference>
<dbReference type="Pfam" id="PF00877">
    <property type="entry name" value="NLPC_P60"/>
    <property type="match status" value="1"/>
</dbReference>
<dbReference type="EMBL" id="FZNN01000002">
    <property type="protein sequence ID" value="SNR33159.1"/>
    <property type="molecule type" value="Genomic_DNA"/>
</dbReference>
<evidence type="ECO:0000256" key="4">
    <source>
        <dbReference type="ARBA" id="ARBA00022807"/>
    </source>
</evidence>
<evidence type="ECO:0000256" key="2">
    <source>
        <dbReference type="ARBA" id="ARBA00022670"/>
    </source>
</evidence>
<evidence type="ECO:0000256" key="1">
    <source>
        <dbReference type="ARBA" id="ARBA00007074"/>
    </source>
</evidence>
<protein>
    <submittedName>
        <fullName evidence="6">Cell wall-associated hydrolase, NlpC family</fullName>
    </submittedName>
</protein>
<dbReference type="Gene3D" id="3.90.1720.10">
    <property type="entry name" value="endopeptidase domain like (from Nostoc punctiforme)"/>
    <property type="match status" value="1"/>
</dbReference>
<keyword evidence="7" id="KW-1185">Reference proteome</keyword>
<dbReference type="Proteomes" id="UP000198417">
    <property type="component" value="Unassembled WGS sequence"/>
</dbReference>
<feature type="domain" description="NlpC/P60" evidence="5">
    <location>
        <begin position="159"/>
        <end position="283"/>
    </location>
</feature>
<dbReference type="InterPro" id="IPR041382">
    <property type="entry name" value="SH3_16"/>
</dbReference>
<dbReference type="InterPro" id="IPR051794">
    <property type="entry name" value="PG_Endopeptidase_C40"/>
</dbReference>
<dbReference type="InterPro" id="IPR038765">
    <property type="entry name" value="Papain-like_cys_pep_sf"/>
</dbReference>
<proteinExistence type="inferred from homology"/>
<keyword evidence="4" id="KW-0788">Thiol protease</keyword>
<keyword evidence="3 6" id="KW-0378">Hydrolase</keyword>
<organism evidence="6 7">
    <name type="scientific">Puniceibacterium sediminis</name>
    <dbReference type="NCBI Taxonomy" id="1608407"/>
    <lineage>
        <taxon>Bacteria</taxon>
        <taxon>Pseudomonadati</taxon>
        <taxon>Pseudomonadota</taxon>
        <taxon>Alphaproteobacteria</taxon>
        <taxon>Rhodobacterales</taxon>
        <taxon>Paracoccaceae</taxon>
        <taxon>Puniceibacterium</taxon>
    </lineage>
</organism>
<dbReference type="GO" id="GO:0008234">
    <property type="term" value="F:cysteine-type peptidase activity"/>
    <property type="evidence" value="ECO:0007669"/>
    <property type="project" value="UniProtKB-KW"/>
</dbReference>
<dbReference type="AlphaFoldDB" id="A0A238VI39"/>
<evidence type="ECO:0000313" key="6">
    <source>
        <dbReference type="EMBL" id="SNR33159.1"/>
    </source>
</evidence>
<dbReference type="InterPro" id="IPR000064">
    <property type="entry name" value="NLP_P60_dom"/>
</dbReference>
<reference evidence="6 7" key="1">
    <citation type="submission" date="2017-06" db="EMBL/GenBank/DDBJ databases">
        <authorList>
            <person name="Kim H.J."/>
            <person name="Triplett B.A."/>
        </authorList>
    </citation>
    <scope>NUCLEOTIDE SEQUENCE [LARGE SCALE GENOMIC DNA]</scope>
    <source>
        <strain evidence="6 7">DSM 29052</strain>
    </source>
</reference>
<dbReference type="PANTHER" id="PTHR47359:SF3">
    <property type="entry name" value="NLP_P60 DOMAIN-CONTAINING PROTEIN-RELATED"/>
    <property type="match status" value="1"/>
</dbReference>
<dbReference type="OrthoDB" id="9813368at2"/>
<evidence type="ECO:0000313" key="7">
    <source>
        <dbReference type="Proteomes" id="UP000198417"/>
    </source>
</evidence>
<dbReference type="SUPFAM" id="SSF54001">
    <property type="entry name" value="Cysteine proteinases"/>
    <property type="match status" value="1"/>
</dbReference>
<dbReference type="PANTHER" id="PTHR47359">
    <property type="entry name" value="PEPTIDOGLYCAN DL-ENDOPEPTIDASE CWLO"/>
    <property type="match status" value="1"/>
</dbReference>
<dbReference type="PROSITE" id="PS51935">
    <property type="entry name" value="NLPC_P60"/>
    <property type="match status" value="1"/>
</dbReference>
<dbReference type="GO" id="GO:0006508">
    <property type="term" value="P:proteolysis"/>
    <property type="evidence" value="ECO:0007669"/>
    <property type="project" value="UniProtKB-KW"/>
</dbReference>
<name>A0A238VI39_9RHOB</name>
<dbReference type="Pfam" id="PF18348">
    <property type="entry name" value="SH3_16"/>
    <property type="match status" value="1"/>
</dbReference>
<accession>A0A238VI39</accession>
<evidence type="ECO:0000256" key="3">
    <source>
        <dbReference type="ARBA" id="ARBA00022801"/>
    </source>
</evidence>
<sequence>MSDRRLTPANTRVAAEHLRGLVEAARYAVGTPRMVVKGVVDLWREPGGARDRQLLMGAGVTVFEDHDGWSFVQAVADGYVGYVPEQAIGPVVEVTHRVDVRATHAYSAPDLKSPELLTLSYGARLAVLPAPLGGDADRAARFVETTLGFVPRRHLVPVSDLALDPVAEAEKLLGTPYLWGGNSTFGIDCSGLVQGALAACGQACSADSDLQEQTLGRTLPPGAQPRRGDVLFWKGHVGWVAGPDLLLHANAYSMSVAYEPLADAVARIENQGDGPVTRHARLTEEVTT</sequence>
<keyword evidence="2" id="KW-0645">Protease</keyword>
<gene>
    <name evidence="6" type="ORF">SAMN06265370_10298</name>
</gene>
<evidence type="ECO:0000259" key="5">
    <source>
        <dbReference type="PROSITE" id="PS51935"/>
    </source>
</evidence>
<comment type="similarity">
    <text evidence="1">Belongs to the peptidase C40 family.</text>
</comment>